<accession>A0A1Y6LL39</accession>
<feature type="transmembrane region" description="Helical" evidence="4">
    <location>
        <begin position="410"/>
        <end position="432"/>
    </location>
</feature>
<dbReference type="Proteomes" id="UP000215453">
    <property type="component" value="Chromosome 6"/>
</dbReference>
<dbReference type="InterPro" id="IPR020846">
    <property type="entry name" value="MFS_dom"/>
</dbReference>
<feature type="transmembrane region" description="Helical" evidence="4">
    <location>
        <begin position="46"/>
        <end position="65"/>
    </location>
</feature>
<dbReference type="InterPro" id="IPR011701">
    <property type="entry name" value="MFS"/>
</dbReference>
<evidence type="ECO:0000313" key="7">
    <source>
        <dbReference type="Proteomes" id="UP000215453"/>
    </source>
</evidence>
<organism evidence="6 7">
    <name type="scientific">Zymoseptoria tritici ST99CH_1A5</name>
    <dbReference type="NCBI Taxonomy" id="1276529"/>
    <lineage>
        <taxon>Eukaryota</taxon>
        <taxon>Fungi</taxon>
        <taxon>Dikarya</taxon>
        <taxon>Ascomycota</taxon>
        <taxon>Pezizomycotina</taxon>
        <taxon>Dothideomycetes</taxon>
        <taxon>Dothideomycetidae</taxon>
        <taxon>Mycosphaerellales</taxon>
        <taxon>Mycosphaerellaceae</taxon>
        <taxon>Zymoseptoria</taxon>
    </lineage>
</organism>
<feature type="transmembrane region" description="Helical" evidence="4">
    <location>
        <begin position="384"/>
        <end position="404"/>
    </location>
</feature>
<dbReference type="PANTHER" id="PTHR11360">
    <property type="entry name" value="MONOCARBOXYLATE TRANSPORTER"/>
    <property type="match status" value="1"/>
</dbReference>
<comment type="subcellular location">
    <subcellularLocation>
        <location evidence="1">Membrane</location>
        <topology evidence="1">Multi-pass membrane protein</topology>
    </subcellularLocation>
</comment>
<sequence length="445" mass="47554">MAQMSTPNAIRSSEMSDQSVTEKGTEAQAVDETQEKSSELTWRSGLALAGSALAYFCTVGFMNAYGVFQQYYTAHYLPTYSNFQISWIGSFANFTLFAVAPLGGMLADRYGPTIPILIGSILQVVAIFMVSLCREYYQFFLAQALLLGIGMSLVAIATSTIVPMHFKKTRGTAQGISIGGSSLGGIIWPLALDQMLNKDGISFGWTMRIIGFIMIPLLALVLVFVRPPPKTKPARVDTIHEQQDESLKPKKDFSALRQPAFIFLCAGLALAFFGFFAPIFYISVYATHLGFSENLAFHLVSILNAASLVGRILPGILADHYLGHFNTLTISMVLSGVVVFCWTQATSVAGLIVWTMAYGFASGAILSLQLACATGLVPDSIRGAAIGAAMGSVSLTGLLGAPIAGKLVEMGYGSLSGFAGAMLMGGVGMVGLSRFAKNRELWVKA</sequence>
<feature type="transmembrane region" description="Helical" evidence="4">
    <location>
        <begin position="138"/>
        <end position="161"/>
    </location>
</feature>
<feature type="transmembrane region" description="Helical" evidence="4">
    <location>
        <begin position="203"/>
        <end position="225"/>
    </location>
</feature>
<feature type="transmembrane region" description="Helical" evidence="4">
    <location>
        <begin position="260"/>
        <end position="283"/>
    </location>
</feature>
<keyword evidence="4" id="KW-0472">Membrane</keyword>
<feature type="compositionally biased region" description="Polar residues" evidence="3">
    <location>
        <begin position="1"/>
        <end position="22"/>
    </location>
</feature>
<proteinExistence type="inferred from homology"/>
<evidence type="ECO:0000256" key="3">
    <source>
        <dbReference type="SAM" id="MobiDB-lite"/>
    </source>
</evidence>
<feature type="transmembrane region" description="Helical" evidence="4">
    <location>
        <begin position="114"/>
        <end position="132"/>
    </location>
</feature>
<gene>
    <name evidence="6" type="ORF">ZT1A5_G6548</name>
</gene>
<feature type="transmembrane region" description="Helical" evidence="4">
    <location>
        <begin position="85"/>
        <end position="107"/>
    </location>
</feature>
<reference evidence="6 7" key="1">
    <citation type="submission" date="2016-10" db="EMBL/GenBank/DDBJ databases">
        <authorList>
            <person name="Varghese N."/>
        </authorList>
    </citation>
    <scope>NUCLEOTIDE SEQUENCE [LARGE SCALE GENOMIC DNA]</scope>
</reference>
<feature type="transmembrane region" description="Helical" evidence="4">
    <location>
        <begin position="325"/>
        <end position="345"/>
    </location>
</feature>
<comment type="similarity">
    <text evidence="2">Belongs to the major facilitator superfamily. Monocarboxylate porter (TC 2.A.1.13) family.</text>
</comment>
<dbReference type="PANTHER" id="PTHR11360:SF250">
    <property type="entry name" value="MFS-TYPE TRANSPORTER AFUA_1G00970"/>
    <property type="match status" value="1"/>
</dbReference>
<dbReference type="InterPro" id="IPR036259">
    <property type="entry name" value="MFS_trans_sf"/>
</dbReference>
<evidence type="ECO:0000256" key="4">
    <source>
        <dbReference type="SAM" id="Phobius"/>
    </source>
</evidence>
<dbReference type="GO" id="GO:0016020">
    <property type="term" value="C:membrane"/>
    <property type="evidence" value="ECO:0007669"/>
    <property type="project" value="UniProtKB-SubCell"/>
</dbReference>
<dbReference type="AlphaFoldDB" id="A0A1Y6LL39"/>
<protein>
    <recommendedName>
        <fullName evidence="5">Major facilitator superfamily (MFS) profile domain-containing protein</fullName>
    </recommendedName>
</protein>
<evidence type="ECO:0000256" key="2">
    <source>
        <dbReference type="ARBA" id="ARBA00006727"/>
    </source>
</evidence>
<dbReference type="GO" id="GO:0022857">
    <property type="term" value="F:transmembrane transporter activity"/>
    <property type="evidence" value="ECO:0007669"/>
    <property type="project" value="InterPro"/>
</dbReference>
<dbReference type="Gene3D" id="1.20.1250.20">
    <property type="entry name" value="MFS general substrate transporter like domains"/>
    <property type="match status" value="1"/>
</dbReference>
<keyword evidence="4" id="KW-0812">Transmembrane</keyword>
<dbReference type="CDD" id="cd17352">
    <property type="entry name" value="MFS_MCT_SLC16"/>
    <property type="match status" value="1"/>
</dbReference>
<dbReference type="PROSITE" id="PS50850">
    <property type="entry name" value="MFS"/>
    <property type="match status" value="1"/>
</dbReference>
<feature type="transmembrane region" description="Helical" evidence="4">
    <location>
        <begin position="351"/>
        <end position="372"/>
    </location>
</feature>
<dbReference type="EMBL" id="LT882681">
    <property type="protein sequence ID" value="SMY25106.1"/>
    <property type="molecule type" value="Genomic_DNA"/>
</dbReference>
<dbReference type="Pfam" id="PF07690">
    <property type="entry name" value="MFS_1"/>
    <property type="match status" value="1"/>
</dbReference>
<evidence type="ECO:0000259" key="5">
    <source>
        <dbReference type="PROSITE" id="PS50850"/>
    </source>
</evidence>
<evidence type="ECO:0000313" key="6">
    <source>
        <dbReference type="EMBL" id="SMY25106.1"/>
    </source>
</evidence>
<dbReference type="InterPro" id="IPR050327">
    <property type="entry name" value="Proton-linked_MCT"/>
</dbReference>
<dbReference type="SUPFAM" id="SSF103473">
    <property type="entry name" value="MFS general substrate transporter"/>
    <property type="match status" value="1"/>
</dbReference>
<evidence type="ECO:0000256" key="1">
    <source>
        <dbReference type="ARBA" id="ARBA00004141"/>
    </source>
</evidence>
<name>A0A1Y6LL39_ZYMTR</name>
<feature type="region of interest" description="Disordered" evidence="3">
    <location>
        <begin position="1"/>
        <end position="36"/>
    </location>
</feature>
<feature type="domain" description="Major facilitator superfamily (MFS) profile" evidence="5">
    <location>
        <begin position="44"/>
        <end position="437"/>
    </location>
</feature>
<keyword evidence="4" id="KW-1133">Transmembrane helix</keyword>